<protein>
    <submittedName>
        <fullName evidence="2">Uncharacterized protein</fullName>
    </submittedName>
</protein>
<dbReference type="OrthoDB" id="5149569at2"/>
<dbReference type="InterPro" id="IPR010982">
    <property type="entry name" value="Lambda_DNA-bd_dom_sf"/>
</dbReference>
<dbReference type="AlphaFoldDB" id="K9U917"/>
<dbReference type="CDD" id="cd00093">
    <property type="entry name" value="HTH_XRE"/>
    <property type="match status" value="1"/>
</dbReference>
<dbReference type="GO" id="GO:0003677">
    <property type="term" value="F:DNA binding"/>
    <property type="evidence" value="ECO:0007669"/>
    <property type="project" value="InterPro"/>
</dbReference>
<reference evidence="2 3" key="1">
    <citation type="submission" date="2012-06" db="EMBL/GenBank/DDBJ databases">
        <title>Finished plasmid 1 of genome of Chroococcidiopsis thermalis PCC 7203.</title>
        <authorList>
            <consortium name="US DOE Joint Genome Institute"/>
            <person name="Gugger M."/>
            <person name="Coursin T."/>
            <person name="Rippka R."/>
            <person name="Tandeau De Marsac N."/>
            <person name="Huntemann M."/>
            <person name="Wei C.-L."/>
            <person name="Han J."/>
            <person name="Detter J.C."/>
            <person name="Han C."/>
            <person name="Tapia R."/>
            <person name="Davenport K."/>
            <person name="Daligault H."/>
            <person name="Erkkila T."/>
            <person name="Gu W."/>
            <person name="Munk A.C.C."/>
            <person name="Teshima H."/>
            <person name="Xu Y."/>
            <person name="Chain P."/>
            <person name="Chen A."/>
            <person name="Krypides N."/>
            <person name="Mavromatis K."/>
            <person name="Markowitz V."/>
            <person name="Szeto E."/>
            <person name="Ivanova N."/>
            <person name="Mikhailova N."/>
            <person name="Ovchinnikova G."/>
            <person name="Pagani I."/>
            <person name="Pati A."/>
            <person name="Goodwin L."/>
            <person name="Peters L."/>
            <person name="Pitluck S."/>
            <person name="Woyke T."/>
            <person name="Kerfeld C."/>
        </authorList>
    </citation>
    <scope>NUCLEOTIDE SEQUENCE [LARGE SCALE GENOMIC DNA]</scope>
    <source>
        <strain evidence="2 3">PCC 7203</strain>
        <plasmid evidence="2 3">pCHRO.01</plasmid>
    </source>
</reference>
<dbReference type="RefSeq" id="WP_015163050.1">
    <property type="nucleotide sequence ID" value="NC_019699.1"/>
</dbReference>
<dbReference type="SUPFAM" id="SSF47413">
    <property type="entry name" value="lambda repressor-like DNA-binding domains"/>
    <property type="match status" value="1"/>
</dbReference>
<evidence type="ECO:0000256" key="1">
    <source>
        <dbReference type="SAM" id="MobiDB-lite"/>
    </source>
</evidence>
<keyword evidence="3" id="KW-1185">Reference proteome</keyword>
<sequence length="228" mass="24913">MSDLLVGKPDELLGTSALSSMKHQNSYHLIATIVFQAFPSTTTYRAACNPNVLAILEMTTSGFTIPSISSTEATQKAINELRKLSGLTWDQLAKLFNVSRRSLHSWASGQPLSSFNEENLNRLLGTIRYINRGSASFNRSLLLSPGSDGRPILDLLVAGKYEEVKQILGSGNSLQKPQLIPLSKDASGSRVPPNPVELADALQEPIHREVGRSRSARAARSRRNDSEQ</sequence>
<accession>K9U917</accession>
<dbReference type="Proteomes" id="UP000010384">
    <property type="component" value="Plasmid pCHRO.01"/>
</dbReference>
<keyword evidence="2" id="KW-0614">Plasmid</keyword>
<dbReference type="HOGENOM" id="CLU_1233848_0_0_3"/>
<dbReference type="Gene3D" id="1.10.260.40">
    <property type="entry name" value="lambda repressor-like DNA-binding domains"/>
    <property type="match status" value="1"/>
</dbReference>
<organism evidence="2 3">
    <name type="scientific">Chroococcidiopsis thermalis (strain PCC 7203)</name>
    <dbReference type="NCBI Taxonomy" id="251229"/>
    <lineage>
        <taxon>Bacteria</taxon>
        <taxon>Bacillati</taxon>
        <taxon>Cyanobacteriota</taxon>
        <taxon>Cyanophyceae</taxon>
        <taxon>Chroococcidiopsidales</taxon>
        <taxon>Chroococcidiopsidaceae</taxon>
        <taxon>Chroococcidiopsis</taxon>
    </lineage>
</organism>
<proteinExistence type="predicted"/>
<dbReference type="InParanoid" id="K9U917"/>
<feature type="region of interest" description="Disordered" evidence="1">
    <location>
        <begin position="183"/>
        <end position="228"/>
    </location>
</feature>
<evidence type="ECO:0000313" key="3">
    <source>
        <dbReference type="Proteomes" id="UP000010384"/>
    </source>
</evidence>
<name>K9U917_CHRTP</name>
<dbReference type="EMBL" id="CP003598">
    <property type="protein sequence ID" value="AFY91113.1"/>
    <property type="molecule type" value="Genomic_DNA"/>
</dbReference>
<dbReference type="KEGG" id="cthe:Chro_5772"/>
<dbReference type="InterPro" id="IPR001387">
    <property type="entry name" value="Cro/C1-type_HTH"/>
</dbReference>
<gene>
    <name evidence="2" type="ORF">Chro_5772</name>
</gene>
<evidence type="ECO:0000313" key="2">
    <source>
        <dbReference type="EMBL" id="AFY91113.1"/>
    </source>
</evidence>
<dbReference type="PATRIC" id="fig|251229.3.peg.6745"/>
<geneLocation type="plasmid" evidence="2 3">
    <name>pCHRO.01</name>
</geneLocation>